<evidence type="ECO:0000256" key="4">
    <source>
        <dbReference type="ARBA" id="ARBA00022840"/>
    </source>
</evidence>
<evidence type="ECO:0000256" key="3">
    <source>
        <dbReference type="ARBA" id="ARBA00022741"/>
    </source>
</evidence>
<evidence type="ECO:0000256" key="6">
    <source>
        <dbReference type="ARBA" id="ARBA00048178"/>
    </source>
</evidence>
<evidence type="ECO:0000256" key="5">
    <source>
        <dbReference type="ARBA" id="ARBA00032897"/>
    </source>
</evidence>
<feature type="domain" description="Zeta toxin" evidence="7">
    <location>
        <begin position="2"/>
        <end position="164"/>
    </location>
</feature>
<evidence type="ECO:0000313" key="8">
    <source>
        <dbReference type="EMBL" id="MBD6621191.1"/>
    </source>
</evidence>
<protein>
    <recommendedName>
        <fullName evidence="5">UDP-N-acetylglucosamine kinase</fullName>
        <ecNumber evidence="2">2.7.1.176</ecNumber>
    </recommendedName>
    <alternativeName>
        <fullName evidence="5">UDP-N-acetylglucosamine kinase</fullName>
    </alternativeName>
</protein>
<name>A0AA41BAJ2_9NOST</name>
<dbReference type="Proteomes" id="UP001165986">
    <property type="component" value="Unassembled WGS sequence"/>
</dbReference>
<dbReference type="PANTHER" id="PTHR39206">
    <property type="entry name" value="SLL8004 PROTEIN"/>
    <property type="match status" value="1"/>
</dbReference>
<dbReference type="EMBL" id="VJXY01000129">
    <property type="protein sequence ID" value="MBD6621191.1"/>
    <property type="molecule type" value="Genomic_DNA"/>
</dbReference>
<keyword evidence="9" id="KW-1185">Reference proteome</keyword>
<sequence>MTQPKPTLTIIAGPNGSGKSTFTHATQQALRVPIIDPDQEARQLRPDDPQAAAILGGRQAIKRARAYLINNESFAVETTLSGHTYLRMMAEVRQKGWQVYLIYVGIDNVEISIERVATRVAQGGHNVPEEDIRRRYLRSLSNLSVAIQEADRILIFDNSTAEGYQQVLTIENGRVTQKVQELPEWLKSLLRPDSLE</sequence>
<accession>A0AA41BAJ2</accession>
<keyword evidence="4" id="KW-0067">ATP-binding</keyword>
<dbReference type="InterPro" id="IPR010488">
    <property type="entry name" value="Zeta_toxin_domain"/>
</dbReference>
<proteinExistence type="inferred from homology"/>
<dbReference type="Gene3D" id="3.40.50.300">
    <property type="entry name" value="P-loop containing nucleotide triphosphate hydrolases"/>
    <property type="match status" value="1"/>
</dbReference>
<dbReference type="InterPro" id="IPR027417">
    <property type="entry name" value="P-loop_NTPase"/>
</dbReference>
<dbReference type="GO" id="GO:0016301">
    <property type="term" value="F:kinase activity"/>
    <property type="evidence" value="ECO:0007669"/>
    <property type="project" value="InterPro"/>
</dbReference>
<organism evidence="8 9">
    <name type="scientific">Komarekiella delphini-convector SJRDD-AB1</name>
    <dbReference type="NCBI Taxonomy" id="2593771"/>
    <lineage>
        <taxon>Bacteria</taxon>
        <taxon>Bacillati</taxon>
        <taxon>Cyanobacteriota</taxon>
        <taxon>Cyanophyceae</taxon>
        <taxon>Nostocales</taxon>
        <taxon>Nostocaceae</taxon>
        <taxon>Komarekiella</taxon>
        <taxon>Komarekiella delphini-convector</taxon>
    </lineage>
</organism>
<comment type="caution">
    <text evidence="8">The sequence shown here is derived from an EMBL/GenBank/DDBJ whole genome shotgun (WGS) entry which is preliminary data.</text>
</comment>
<keyword evidence="3" id="KW-0547">Nucleotide-binding</keyword>
<gene>
    <name evidence="8" type="ORF">FNW02_37225</name>
</gene>
<evidence type="ECO:0000256" key="2">
    <source>
        <dbReference type="ARBA" id="ARBA00011963"/>
    </source>
</evidence>
<evidence type="ECO:0000313" key="9">
    <source>
        <dbReference type="Proteomes" id="UP001165986"/>
    </source>
</evidence>
<dbReference type="RefSeq" id="WP_191762512.1">
    <property type="nucleotide sequence ID" value="NZ_VJXY01000129.1"/>
</dbReference>
<dbReference type="Pfam" id="PF06414">
    <property type="entry name" value="Zeta_toxin"/>
    <property type="match status" value="1"/>
</dbReference>
<dbReference type="SUPFAM" id="SSF52540">
    <property type="entry name" value="P-loop containing nucleoside triphosphate hydrolases"/>
    <property type="match status" value="1"/>
</dbReference>
<dbReference type="GO" id="GO:0005524">
    <property type="term" value="F:ATP binding"/>
    <property type="evidence" value="ECO:0007669"/>
    <property type="project" value="UniProtKB-KW"/>
</dbReference>
<dbReference type="EC" id="2.7.1.176" evidence="2"/>
<evidence type="ECO:0000259" key="7">
    <source>
        <dbReference type="Pfam" id="PF06414"/>
    </source>
</evidence>
<comment type="catalytic activity">
    <reaction evidence="6">
        <text>UDP-N-acetyl-alpha-D-glucosamine + ATP = UDP-N-acetyl-alpha-D-glucosamine 3'-phosphate + ADP + H(+)</text>
        <dbReference type="Rhea" id="RHEA:32671"/>
        <dbReference type="ChEBI" id="CHEBI:15378"/>
        <dbReference type="ChEBI" id="CHEBI:30616"/>
        <dbReference type="ChEBI" id="CHEBI:57705"/>
        <dbReference type="ChEBI" id="CHEBI:64353"/>
        <dbReference type="ChEBI" id="CHEBI:456216"/>
        <dbReference type="EC" id="2.7.1.176"/>
    </reaction>
</comment>
<comment type="similarity">
    <text evidence="1">Belongs to the zeta toxin family.</text>
</comment>
<dbReference type="PANTHER" id="PTHR39206:SF1">
    <property type="entry name" value="SLL8004 PROTEIN"/>
    <property type="match status" value="1"/>
</dbReference>
<dbReference type="AlphaFoldDB" id="A0AA41BAJ2"/>
<evidence type="ECO:0000256" key="1">
    <source>
        <dbReference type="ARBA" id="ARBA00009104"/>
    </source>
</evidence>
<reference evidence="8" key="1">
    <citation type="submission" date="2019-07" db="EMBL/GenBank/DDBJ databases">
        <title>Toxilogical consequences of a new and cryptic species of cyanobacteria (Komarekiella delphini-convector) recovered from the epidermis of a bottlenose dolphin and 1500 ft. in the air.</title>
        <authorList>
            <person name="Brown A.O."/>
            <person name="Dvorak P."/>
            <person name="Villanueva C.D."/>
            <person name="Foss A.J."/>
            <person name="Garvey A.D."/>
            <person name="Gibson Q.A."/>
            <person name="Johansen J.R."/>
            <person name="Casamatta D.A."/>
        </authorList>
    </citation>
    <scope>NUCLEOTIDE SEQUENCE</scope>
    <source>
        <strain evidence="8">SJRDD-AB1</strain>
    </source>
</reference>